<keyword evidence="2" id="KW-1185">Reference proteome</keyword>
<organism evidence="1 2">
    <name type="scientific">Trichinella nativa</name>
    <dbReference type="NCBI Taxonomy" id="6335"/>
    <lineage>
        <taxon>Eukaryota</taxon>
        <taxon>Metazoa</taxon>
        <taxon>Ecdysozoa</taxon>
        <taxon>Nematoda</taxon>
        <taxon>Enoplea</taxon>
        <taxon>Dorylaimia</taxon>
        <taxon>Trichinellida</taxon>
        <taxon>Trichinellidae</taxon>
        <taxon>Trichinella</taxon>
    </lineage>
</organism>
<dbReference type="EMBL" id="JYDW01000077">
    <property type="protein sequence ID" value="KRZ57314.1"/>
    <property type="molecule type" value="Genomic_DNA"/>
</dbReference>
<dbReference type="Proteomes" id="UP000054721">
    <property type="component" value="Unassembled WGS sequence"/>
</dbReference>
<accession>A0A0V1LDK6</accession>
<dbReference type="OrthoDB" id="10344123at2759"/>
<evidence type="ECO:0000313" key="2">
    <source>
        <dbReference type="Proteomes" id="UP000054721"/>
    </source>
</evidence>
<comment type="caution">
    <text evidence="1">The sequence shown here is derived from an EMBL/GenBank/DDBJ whole genome shotgun (WGS) entry which is preliminary data.</text>
</comment>
<name>A0A0V1LDK6_9BILA</name>
<evidence type="ECO:0000313" key="1">
    <source>
        <dbReference type="EMBL" id="KRZ57314.1"/>
    </source>
</evidence>
<gene>
    <name evidence="1" type="ORF">T02_12299</name>
</gene>
<proteinExistence type="predicted"/>
<protein>
    <submittedName>
        <fullName evidence="1">Uncharacterized protein</fullName>
    </submittedName>
</protein>
<sequence length="63" mass="6933">MECSKFGRFYHVDMVKNALPCTGSQSRSRHFNVPQLANGYDLSIGAKMQTQVAFILLTPRGGG</sequence>
<reference evidence="1 2" key="1">
    <citation type="submission" date="2015-05" db="EMBL/GenBank/DDBJ databases">
        <title>Evolution of Trichinella species and genotypes.</title>
        <authorList>
            <person name="Korhonen P.K."/>
            <person name="Edoardo P."/>
            <person name="Giuseppe L.R."/>
            <person name="Gasser R.B."/>
        </authorList>
    </citation>
    <scope>NUCLEOTIDE SEQUENCE [LARGE SCALE GENOMIC DNA]</scope>
    <source>
        <strain evidence="1">ISS10</strain>
    </source>
</reference>
<dbReference type="AlphaFoldDB" id="A0A0V1LDK6"/>